<evidence type="ECO:0000313" key="1">
    <source>
        <dbReference type="EMBL" id="QKU20903.1"/>
    </source>
</evidence>
<dbReference type="EMBL" id="CP054803">
    <property type="protein sequence ID" value="QKU20903.1"/>
    <property type="molecule type" value="Genomic_DNA"/>
</dbReference>
<dbReference type="AlphaFoldDB" id="A0A6N1MG31"/>
<proteinExistence type="predicted"/>
<protein>
    <submittedName>
        <fullName evidence="1">DUF1345 domain-containing protein</fullName>
    </submittedName>
</protein>
<dbReference type="InterPro" id="IPR009781">
    <property type="entry name" value="DUF1345"/>
</dbReference>
<name>A0A6N1MG31_ACILW</name>
<dbReference type="Proteomes" id="UP000509126">
    <property type="component" value="Chromosome"/>
</dbReference>
<sequence length="224" mass="25672">MMQFLQSIKTALQSRLYFFIIFPAIIGFYLVLQTVTPLSWSSCLLISWNIAIYAYLLLTIKKLWRIDHAHILQRAMQQDASKWIILFLVIITLIMCFIAIIIEINHLPQDTTIRTGHLILSVLTIISAWFLMHTIFAIHYAHDFYLALDKQQQGGLDFPNTTRPTYPDFLYFSYVIGTSAQTADVSITCQSMRVLNTLHLLLAYGFNTTILAISINVTANFIST</sequence>
<accession>A0A6N1MG31</accession>
<reference evidence="1 2" key="1">
    <citation type="submission" date="2019-11" db="EMBL/GenBank/DDBJ databases">
        <title>FDA dAtabase for Regulatory Grade micrObial Sequences (FDA-ARGOS): Supporting development and validation of Infectious Disease Dx tests.</title>
        <authorList>
            <person name="Patel R."/>
            <person name="Rucinski S."/>
            <person name="Tallon L."/>
            <person name="Sadzewicz L."/>
            <person name="Vavikolanu K."/>
            <person name="Mehta A."/>
            <person name="Aluvathingal J."/>
            <person name="Nadendla S."/>
            <person name="Nandy P."/>
            <person name="Geyer C."/>
            <person name="Yan Y."/>
            <person name="Sichtig H."/>
        </authorList>
    </citation>
    <scope>NUCLEOTIDE SEQUENCE [LARGE SCALE GENOMIC DNA]</scope>
    <source>
        <strain evidence="1 2">FDAARGOS_557</strain>
    </source>
</reference>
<organism evidence="1 2">
    <name type="scientific">Acinetobacter lwoffii</name>
    <dbReference type="NCBI Taxonomy" id="28090"/>
    <lineage>
        <taxon>Bacteria</taxon>
        <taxon>Pseudomonadati</taxon>
        <taxon>Pseudomonadota</taxon>
        <taxon>Gammaproteobacteria</taxon>
        <taxon>Moraxellales</taxon>
        <taxon>Moraxellaceae</taxon>
        <taxon>Acinetobacter</taxon>
    </lineage>
</organism>
<dbReference type="RefSeq" id="WP_085064702.1">
    <property type="nucleotide sequence ID" value="NZ_CP054803.1"/>
</dbReference>
<dbReference type="Pfam" id="PF07077">
    <property type="entry name" value="DUF1345"/>
    <property type="match status" value="1"/>
</dbReference>
<gene>
    <name evidence="1" type="ORF">FOB19_05450</name>
</gene>
<evidence type="ECO:0000313" key="2">
    <source>
        <dbReference type="Proteomes" id="UP000509126"/>
    </source>
</evidence>